<dbReference type="EMBL" id="CP054143">
    <property type="protein sequence ID" value="QKJ66655.1"/>
    <property type="molecule type" value="Genomic_DNA"/>
</dbReference>
<evidence type="ECO:0000313" key="3">
    <source>
        <dbReference type="EMBL" id="QKJ66655.1"/>
    </source>
</evidence>
<evidence type="ECO:0000259" key="2">
    <source>
        <dbReference type="Pfam" id="PF02036"/>
    </source>
</evidence>
<dbReference type="HAMAP" id="MF_02215">
    <property type="entry name" value="UbiJ"/>
    <property type="match status" value="1"/>
</dbReference>
<proteinExistence type="inferred from homology"/>
<accession>A0A6M8SNB0</accession>
<keyword evidence="1" id="KW-0963">Cytoplasm</keyword>
<comment type="pathway">
    <text evidence="1">Cofactor biosynthesis; ubiquinone biosynthesis.</text>
</comment>
<dbReference type="InterPro" id="IPR038989">
    <property type="entry name" value="UbiJ"/>
</dbReference>
<comment type="subcellular location">
    <subcellularLocation>
        <location evidence="1">Cytoplasm</location>
    </subcellularLocation>
</comment>
<evidence type="ECO:0000256" key="1">
    <source>
        <dbReference type="HAMAP-Rule" id="MF_02215"/>
    </source>
</evidence>
<evidence type="ECO:0000313" key="4">
    <source>
        <dbReference type="Proteomes" id="UP000504844"/>
    </source>
</evidence>
<dbReference type="PANTHER" id="PTHR38693:SF1">
    <property type="entry name" value="UBIQUINONE BIOSYNTHESIS ACCESSORY FACTOR UBIJ"/>
    <property type="match status" value="1"/>
</dbReference>
<feature type="domain" description="SCP2" evidence="2">
    <location>
        <begin position="2"/>
        <end position="90"/>
    </location>
</feature>
<dbReference type="InterPro" id="IPR003033">
    <property type="entry name" value="SCP2_sterol-bd_dom"/>
</dbReference>
<dbReference type="GO" id="GO:0005737">
    <property type="term" value="C:cytoplasm"/>
    <property type="evidence" value="ECO:0007669"/>
    <property type="project" value="UniProtKB-SubCell"/>
</dbReference>
<name>A0A6M8SNB0_9NEIS</name>
<dbReference type="UniPathway" id="UPA00232"/>
<comment type="similarity">
    <text evidence="1">Belongs to the UbiJ family.</text>
</comment>
<dbReference type="RefSeq" id="WP_173533159.1">
    <property type="nucleotide sequence ID" value="NZ_CP054143.1"/>
</dbReference>
<comment type="function">
    <text evidence="1">Required for ubiquinone (coenzyme Q) biosynthesis. Binds hydrophobic ubiquinone biosynthetic intermediates via its SCP2 domain and is essential for the stability of the Ubi complex. May constitute a docking platform where Ubi enzymes assemble and access their SCP2-bound polyprenyl substrates.</text>
</comment>
<reference evidence="3 4" key="1">
    <citation type="submission" date="2020-05" db="EMBL/GenBank/DDBJ databases">
        <title>Complete genome sequence of Deefgea sp. D17.</title>
        <authorList>
            <person name="Bae J.-W."/>
            <person name="Han J.E."/>
        </authorList>
    </citation>
    <scope>NUCLEOTIDE SEQUENCE [LARGE SCALE GENOMIC DNA]</scope>
    <source>
        <strain evidence="3 4">D17</strain>
    </source>
</reference>
<protein>
    <recommendedName>
        <fullName evidence="1">Ubiquinone biosynthesis accessory factor UbiJ</fullName>
    </recommendedName>
</protein>
<dbReference type="Pfam" id="PF02036">
    <property type="entry name" value="SCP2"/>
    <property type="match status" value="1"/>
</dbReference>
<dbReference type="GO" id="GO:0006744">
    <property type="term" value="P:ubiquinone biosynthetic process"/>
    <property type="evidence" value="ECO:0007669"/>
    <property type="project" value="UniProtKB-UniRule"/>
</dbReference>
<dbReference type="AlphaFoldDB" id="A0A6M8SNB0"/>
<gene>
    <name evidence="1" type="primary">ubiJ</name>
    <name evidence="3" type="ORF">HQN60_08025</name>
</gene>
<dbReference type="Proteomes" id="UP000504844">
    <property type="component" value="Chromosome"/>
</dbReference>
<organism evidence="3 4">
    <name type="scientific">Deefgea piscis</name>
    <dbReference type="NCBI Taxonomy" id="2739061"/>
    <lineage>
        <taxon>Bacteria</taxon>
        <taxon>Pseudomonadati</taxon>
        <taxon>Pseudomonadota</taxon>
        <taxon>Betaproteobacteria</taxon>
        <taxon>Neisseriales</taxon>
        <taxon>Chitinibacteraceae</taxon>
        <taxon>Deefgea</taxon>
    </lineage>
</organism>
<keyword evidence="1" id="KW-0831">Ubiquinone biosynthesis</keyword>
<sequence>MNHLFAQAPMLAAELAPLQGRTFRVQLPFAAATVVVTEAGLLADSQADAEAVLTLPARFFITRWRDRPAASRLVQISGDAELAGKVGNVLAALQWDASEDLSLLLGDVLAERVRRVAVSMVRTPQMMGERMAQTLVEYCRDEQKILPQAYAVTQFCDQVDHLRDDVARLELRLRRLERS</sequence>
<dbReference type="PANTHER" id="PTHR38693">
    <property type="entry name" value="UBIQUINONE BIOSYNTHESIS PROTEIN UBIJ"/>
    <property type="match status" value="1"/>
</dbReference>
<keyword evidence="4" id="KW-1185">Reference proteome</keyword>
<dbReference type="KEGG" id="dee:HQN60_08025"/>